<name>A0A8X7XUJ1_POPTO</name>
<proteinExistence type="inferred from homology"/>
<evidence type="ECO:0000256" key="2">
    <source>
        <dbReference type="ARBA" id="ARBA00022980"/>
    </source>
</evidence>
<keyword evidence="5" id="KW-1185">Reference proteome</keyword>
<dbReference type="AlphaFoldDB" id="A0A8X7XUJ1"/>
<dbReference type="GO" id="GO:0003735">
    <property type="term" value="F:structural constituent of ribosome"/>
    <property type="evidence" value="ECO:0007669"/>
    <property type="project" value="InterPro"/>
</dbReference>
<protein>
    <submittedName>
        <fullName evidence="4">Uncharacterized protein</fullName>
    </submittedName>
</protein>
<keyword evidence="3" id="KW-0687">Ribonucleoprotein</keyword>
<evidence type="ECO:0000256" key="3">
    <source>
        <dbReference type="ARBA" id="ARBA00023274"/>
    </source>
</evidence>
<dbReference type="OrthoDB" id="1648193at2759"/>
<keyword evidence="2" id="KW-0689">Ribosomal protein</keyword>
<sequence length="156" mass="17919">MVQRLTYRKRHSYATKSNQHRVVKTPENIELGNEFLFLFRLVLAIGLLMPVSGEECFGWEFRIRYDFFCRVGWFPQNLGLQVTAITILQIAFNCSFLYKAQSGGAGFDGIFTFISDPSLETCRIQENNPSLLGEEQKIVKKVLKIQKSKEKQASKS</sequence>
<dbReference type="EMBL" id="JAAWWB010000731">
    <property type="protein sequence ID" value="KAG6736623.1"/>
    <property type="molecule type" value="Genomic_DNA"/>
</dbReference>
<evidence type="ECO:0000256" key="1">
    <source>
        <dbReference type="ARBA" id="ARBA00009875"/>
    </source>
</evidence>
<comment type="caution">
    <text evidence="4">The sequence shown here is derived from an EMBL/GenBank/DDBJ whole genome shotgun (WGS) entry which is preliminary data.</text>
</comment>
<dbReference type="GO" id="GO:0006412">
    <property type="term" value="P:translation"/>
    <property type="evidence" value="ECO:0007669"/>
    <property type="project" value="InterPro"/>
</dbReference>
<evidence type="ECO:0000313" key="5">
    <source>
        <dbReference type="Proteomes" id="UP000886885"/>
    </source>
</evidence>
<reference evidence="4" key="1">
    <citation type="journal article" date="2020" name="bioRxiv">
        <title>Hybrid origin of Populus tomentosa Carr. identified through genome sequencing and phylogenomic analysis.</title>
        <authorList>
            <person name="An X."/>
            <person name="Gao K."/>
            <person name="Chen Z."/>
            <person name="Li J."/>
            <person name="Yang X."/>
            <person name="Yang X."/>
            <person name="Zhou J."/>
            <person name="Guo T."/>
            <person name="Zhao T."/>
            <person name="Huang S."/>
            <person name="Miao D."/>
            <person name="Khan W.U."/>
            <person name="Rao P."/>
            <person name="Ye M."/>
            <person name="Lei B."/>
            <person name="Liao W."/>
            <person name="Wang J."/>
            <person name="Ji L."/>
            <person name="Li Y."/>
            <person name="Guo B."/>
            <person name="Mustafa N.S."/>
            <person name="Li S."/>
            <person name="Yun Q."/>
            <person name="Keller S.R."/>
            <person name="Mao J."/>
            <person name="Zhang R."/>
            <person name="Strauss S.H."/>
        </authorList>
    </citation>
    <scope>NUCLEOTIDE SEQUENCE</scope>
    <source>
        <strain evidence="4">GM15</strain>
        <tissue evidence="4">Leaf</tissue>
    </source>
</reference>
<dbReference type="GO" id="GO:1990904">
    <property type="term" value="C:ribonucleoprotein complex"/>
    <property type="evidence" value="ECO:0007669"/>
    <property type="project" value="UniProtKB-KW"/>
</dbReference>
<dbReference type="Pfam" id="PF01199">
    <property type="entry name" value="Ribosomal_L34e"/>
    <property type="match status" value="1"/>
</dbReference>
<organism evidence="4 5">
    <name type="scientific">Populus tomentosa</name>
    <name type="common">Chinese white poplar</name>
    <dbReference type="NCBI Taxonomy" id="118781"/>
    <lineage>
        <taxon>Eukaryota</taxon>
        <taxon>Viridiplantae</taxon>
        <taxon>Streptophyta</taxon>
        <taxon>Embryophyta</taxon>
        <taxon>Tracheophyta</taxon>
        <taxon>Spermatophyta</taxon>
        <taxon>Magnoliopsida</taxon>
        <taxon>eudicotyledons</taxon>
        <taxon>Gunneridae</taxon>
        <taxon>Pentapetalae</taxon>
        <taxon>rosids</taxon>
        <taxon>fabids</taxon>
        <taxon>Malpighiales</taxon>
        <taxon>Salicaceae</taxon>
        <taxon>Saliceae</taxon>
        <taxon>Populus</taxon>
    </lineage>
</organism>
<gene>
    <name evidence="4" type="ORF">POTOM_060501</name>
</gene>
<evidence type="ECO:0000313" key="4">
    <source>
        <dbReference type="EMBL" id="KAG6736623.1"/>
    </source>
</evidence>
<dbReference type="PANTHER" id="PTHR10759">
    <property type="entry name" value="60S RIBOSOMAL PROTEIN L34"/>
    <property type="match status" value="1"/>
</dbReference>
<dbReference type="InterPro" id="IPR008195">
    <property type="entry name" value="Ribosomal_eL34"/>
</dbReference>
<dbReference type="Gene3D" id="6.20.370.70">
    <property type="match status" value="1"/>
</dbReference>
<dbReference type="Proteomes" id="UP000886885">
    <property type="component" value="Unassembled WGS sequence"/>
</dbReference>
<comment type="similarity">
    <text evidence="1">Belongs to the eukaryotic ribosomal protein eL34 family.</text>
</comment>
<dbReference type="GO" id="GO:0005840">
    <property type="term" value="C:ribosome"/>
    <property type="evidence" value="ECO:0007669"/>
    <property type="project" value="UniProtKB-KW"/>
</dbReference>
<accession>A0A8X7XUJ1</accession>